<dbReference type="AlphaFoldDB" id="A0A1Y1T5Y4"/>
<proteinExistence type="predicted"/>
<evidence type="ECO:0000313" key="1">
    <source>
        <dbReference type="EMBL" id="ORL46459.1"/>
    </source>
</evidence>
<dbReference type="PROSITE" id="PS51257">
    <property type="entry name" value="PROKAR_LIPOPROTEIN"/>
    <property type="match status" value="1"/>
</dbReference>
<protein>
    <recommendedName>
        <fullName evidence="3">Lipoprotein</fullName>
    </recommendedName>
</protein>
<dbReference type="STRING" id="1185767.IIF7_05427"/>
<gene>
    <name evidence="1" type="ORF">IIF7_05427</name>
</gene>
<keyword evidence="2" id="KW-1185">Reference proteome</keyword>
<comment type="caution">
    <text evidence="1">The sequence shown here is derived from an EMBL/GenBank/DDBJ whole genome shotgun (WGS) entry which is preliminary data.</text>
</comment>
<dbReference type="Proteomes" id="UP000192746">
    <property type="component" value="Unassembled WGS sequence"/>
</dbReference>
<evidence type="ECO:0000313" key="2">
    <source>
        <dbReference type="Proteomes" id="UP000192746"/>
    </source>
</evidence>
<sequence>MKKVLLLSVLIILSVSCKSDKTNESITNGVVENGYYTNTDYKLKLKLPKKQSVFYPISETKEIPNVIQQKINDNHLLLVGIDDKNYMSVYLNPLQKQENIKFAAEKYYPISKLVCKNLEKDYANGREIAYHQNWSDVTINEIPYKIYDIELVTYPKDESIVHSLVYVRQENKAEELIFSINYTDKSKRKALEDQLVASLVGKS</sequence>
<organism evidence="1 2">
    <name type="scientific">Zunongwangia atlantica 22II14-10F7</name>
    <dbReference type="NCBI Taxonomy" id="1185767"/>
    <lineage>
        <taxon>Bacteria</taxon>
        <taxon>Pseudomonadati</taxon>
        <taxon>Bacteroidota</taxon>
        <taxon>Flavobacteriia</taxon>
        <taxon>Flavobacteriales</taxon>
        <taxon>Flavobacteriaceae</taxon>
        <taxon>Zunongwangia</taxon>
    </lineage>
</organism>
<dbReference type="RefSeq" id="WP_084840664.1">
    <property type="nucleotide sequence ID" value="NZ_ARYN01000004.1"/>
</dbReference>
<reference evidence="1 2" key="1">
    <citation type="submission" date="2013-04" db="EMBL/GenBank/DDBJ databases">
        <title>Zunongwangia sp. 22II14-10F7 Genome Sequencing.</title>
        <authorList>
            <person name="Lai Q."/>
            <person name="Shao Z."/>
        </authorList>
    </citation>
    <scope>NUCLEOTIDE SEQUENCE [LARGE SCALE GENOMIC DNA]</scope>
    <source>
        <strain evidence="1 2">22II14-10F7</strain>
    </source>
</reference>
<name>A0A1Y1T5Y4_9FLAO</name>
<evidence type="ECO:0008006" key="3">
    <source>
        <dbReference type="Google" id="ProtNLM"/>
    </source>
</evidence>
<dbReference type="EMBL" id="ARYN01000004">
    <property type="protein sequence ID" value="ORL46459.1"/>
    <property type="molecule type" value="Genomic_DNA"/>
</dbReference>
<accession>A0A1Y1T5Y4</accession>